<keyword evidence="3" id="KW-1185">Reference proteome</keyword>
<accession>A0ABY8I1C8</accession>
<protein>
    <recommendedName>
        <fullName evidence="1">Periplasmic copper-binding protein NosD beta helix domain-containing protein</fullName>
    </recommendedName>
</protein>
<gene>
    <name evidence="2" type="ORF">P9875_19770</name>
</gene>
<reference evidence="2 3" key="1">
    <citation type="submission" date="2023-04" db="EMBL/GenBank/DDBJ databases">
        <title>Nanopore sequencing of Janthinobacterium from water.</title>
        <authorList>
            <person name="Ciuchcinski K."/>
            <person name="Rokowska A."/>
            <person name="Dziewit L."/>
        </authorList>
    </citation>
    <scope>NUCLEOTIDE SEQUENCE [LARGE SCALE GENOMIC DNA]</scope>
    <source>
        <strain evidence="2 3">DEMB2</strain>
    </source>
</reference>
<dbReference type="InterPro" id="IPR012334">
    <property type="entry name" value="Pectin_lyas_fold"/>
</dbReference>
<proteinExistence type="predicted"/>
<organism evidence="2 3">
    <name type="scientific">Janthinobacterium rivuli</name>
    <dbReference type="NCBI Taxonomy" id="2751478"/>
    <lineage>
        <taxon>Bacteria</taxon>
        <taxon>Pseudomonadati</taxon>
        <taxon>Pseudomonadota</taxon>
        <taxon>Betaproteobacteria</taxon>
        <taxon>Burkholderiales</taxon>
        <taxon>Oxalobacteraceae</taxon>
        <taxon>Janthinobacterium</taxon>
    </lineage>
</organism>
<dbReference type="EMBL" id="CP121464">
    <property type="protein sequence ID" value="WFR77945.1"/>
    <property type="molecule type" value="Genomic_DNA"/>
</dbReference>
<dbReference type="SUPFAM" id="SSF51126">
    <property type="entry name" value="Pectin lyase-like"/>
    <property type="match status" value="1"/>
</dbReference>
<sequence length="381" mass="40538">MMSIIALQGDAAPPPVVFISDTGREGLFYLSGTGSATDADGATVILSGNKLYKRAYSGALHAKWFGLSEASNNNTPAVTAAISKLKSGQELVIDAGEYKFQGALRLPANKRIRLTSLGTLFFGPGDGLIVENTHDVYLEKVVGLSWTSATPDYSSYSGSGVTLLNASNTNLNARWIEGFRNGIKVTGDGSAKGSQYNKVQFNYLYQNAVGIYLTTESTGSKNWVNENTFTGGRIAGETGLRAEKGPNQTDYFNGNKFYNIGFESLLNGIDVDHFSHNTIIAPRFEQVQYGINLKSNTYSNTIISSSIYEGSFVGGGVPGNAGKYTTVLGTLLTTGGMMSGALSISNYEGKFLSLNRDPSHSANSATLGKILSLSNLVNVVP</sequence>
<evidence type="ECO:0000313" key="3">
    <source>
        <dbReference type="Proteomes" id="UP001219584"/>
    </source>
</evidence>
<dbReference type="Gene3D" id="2.160.20.10">
    <property type="entry name" value="Single-stranded right-handed beta-helix, Pectin lyase-like"/>
    <property type="match status" value="1"/>
</dbReference>
<evidence type="ECO:0000313" key="2">
    <source>
        <dbReference type="EMBL" id="WFR77945.1"/>
    </source>
</evidence>
<dbReference type="RefSeq" id="WP_176388486.1">
    <property type="nucleotide sequence ID" value="NZ_CP121464.1"/>
</dbReference>
<evidence type="ECO:0000259" key="1">
    <source>
        <dbReference type="Pfam" id="PF05048"/>
    </source>
</evidence>
<dbReference type="InterPro" id="IPR007742">
    <property type="entry name" value="NosD_dom"/>
</dbReference>
<dbReference type="Pfam" id="PF05048">
    <property type="entry name" value="NosD"/>
    <property type="match status" value="1"/>
</dbReference>
<dbReference type="Proteomes" id="UP001219584">
    <property type="component" value="Chromosome"/>
</dbReference>
<feature type="domain" description="Periplasmic copper-binding protein NosD beta helix" evidence="1">
    <location>
        <begin position="126"/>
        <end position="303"/>
    </location>
</feature>
<name>A0ABY8I1C8_9BURK</name>
<dbReference type="InterPro" id="IPR011050">
    <property type="entry name" value="Pectin_lyase_fold/virulence"/>
</dbReference>